<comment type="caution">
    <text evidence="18">The sequence shown here is derived from an EMBL/GenBank/DDBJ whole genome shotgun (WGS) entry which is preliminary data.</text>
</comment>
<feature type="compositionally biased region" description="Basic and acidic residues" evidence="15">
    <location>
        <begin position="303"/>
        <end position="321"/>
    </location>
</feature>
<dbReference type="FunFam" id="2.40.30.10:FF:000008">
    <property type="entry name" value="Translation initiation factor IF-2"/>
    <property type="match status" value="1"/>
</dbReference>
<feature type="compositionally biased region" description="Polar residues" evidence="15">
    <location>
        <begin position="237"/>
        <end position="256"/>
    </location>
</feature>
<feature type="domain" description="Tr-type G" evidence="17">
    <location>
        <begin position="518"/>
        <end position="690"/>
    </location>
</feature>
<feature type="region of interest" description="Disordered" evidence="15">
    <location>
        <begin position="185"/>
        <end position="322"/>
    </location>
</feature>
<dbReference type="GO" id="GO:0005739">
    <property type="term" value="C:mitochondrion"/>
    <property type="evidence" value="ECO:0007669"/>
    <property type="project" value="UniProtKB-SubCell"/>
</dbReference>
<dbReference type="CDD" id="cd03692">
    <property type="entry name" value="mtIF2_IVc"/>
    <property type="match status" value="1"/>
</dbReference>
<name>A0A168CRT1_9EURO</name>
<comment type="subcellular location">
    <subcellularLocation>
        <location evidence="1">Mitochondrion</location>
    </subcellularLocation>
</comment>
<keyword evidence="10" id="KW-0496">Mitochondrion</keyword>
<gene>
    <name evidence="18" type="ORF">AAP_00577</name>
</gene>
<dbReference type="CDD" id="cd03702">
    <property type="entry name" value="IF2_mtIF2_II"/>
    <property type="match status" value="1"/>
</dbReference>
<evidence type="ECO:0000256" key="15">
    <source>
        <dbReference type="SAM" id="MobiDB-lite"/>
    </source>
</evidence>
<protein>
    <recommendedName>
        <fullName evidence="13">Translation initiation factor IF-2, mitochondrial</fullName>
    </recommendedName>
</protein>
<evidence type="ECO:0000256" key="1">
    <source>
        <dbReference type="ARBA" id="ARBA00004173"/>
    </source>
</evidence>
<evidence type="ECO:0000256" key="13">
    <source>
        <dbReference type="ARBA" id="ARBA00044200"/>
    </source>
</evidence>
<keyword evidence="7" id="KW-0862">Zinc</keyword>
<dbReference type="InterPro" id="IPR023115">
    <property type="entry name" value="TIF_IF2_dom3"/>
</dbReference>
<dbReference type="EMBL" id="AZGZ01000002">
    <property type="protein sequence ID" value="KZZ96934.1"/>
    <property type="molecule type" value="Genomic_DNA"/>
</dbReference>
<dbReference type="AlphaFoldDB" id="A0A168CRT1"/>
<dbReference type="InterPro" id="IPR005225">
    <property type="entry name" value="Small_GTP-bd"/>
</dbReference>
<evidence type="ECO:0000313" key="19">
    <source>
        <dbReference type="Proteomes" id="UP000242877"/>
    </source>
</evidence>
<keyword evidence="8" id="KW-0648">Protein biosynthesis</keyword>
<dbReference type="GO" id="GO:0005525">
    <property type="term" value="F:GTP binding"/>
    <property type="evidence" value="ECO:0007669"/>
    <property type="project" value="UniProtKB-KW"/>
</dbReference>
<keyword evidence="9" id="KW-0809">Transit peptide</keyword>
<dbReference type="InterPro" id="IPR000795">
    <property type="entry name" value="T_Tr_GTP-bd_dom"/>
</dbReference>
<evidence type="ECO:0000259" key="17">
    <source>
        <dbReference type="PROSITE" id="PS51722"/>
    </source>
</evidence>
<dbReference type="SUPFAM" id="SSF50447">
    <property type="entry name" value="Translation proteins"/>
    <property type="match status" value="2"/>
</dbReference>
<evidence type="ECO:0000259" key="16">
    <source>
        <dbReference type="PROSITE" id="PS50199"/>
    </source>
</evidence>
<dbReference type="SUPFAM" id="SSF52540">
    <property type="entry name" value="P-loop containing nucleoside triphosphate hydrolases"/>
    <property type="match status" value="1"/>
</dbReference>
<evidence type="ECO:0000256" key="10">
    <source>
        <dbReference type="ARBA" id="ARBA00023128"/>
    </source>
</evidence>
<dbReference type="PANTHER" id="PTHR43381">
    <property type="entry name" value="TRANSLATION INITIATION FACTOR IF-2-RELATED"/>
    <property type="match status" value="1"/>
</dbReference>
<feature type="region of interest" description="Disordered" evidence="15">
    <location>
        <begin position="75"/>
        <end position="161"/>
    </location>
</feature>
<dbReference type="GO" id="GO:0003924">
    <property type="term" value="F:GTPase activity"/>
    <property type="evidence" value="ECO:0007669"/>
    <property type="project" value="InterPro"/>
</dbReference>
<dbReference type="FunFam" id="3.40.50.10050:FF:000001">
    <property type="entry name" value="Translation initiation factor IF-2"/>
    <property type="match status" value="1"/>
</dbReference>
<feature type="compositionally biased region" description="Low complexity" evidence="15">
    <location>
        <begin position="205"/>
        <end position="221"/>
    </location>
</feature>
<dbReference type="Pfam" id="PF00009">
    <property type="entry name" value="GTP_EFTU"/>
    <property type="match status" value="1"/>
</dbReference>
<dbReference type="PROSITE" id="PS51722">
    <property type="entry name" value="G_TR_2"/>
    <property type="match status" value="1"/>
</dbReference>
<dbReference type="Gene3D" id="3.40.50.10050">
    <property type="entry name" value="Translation initiation factor IF- 2, domain 3"/>
    <property type="match status" value="1"/>
</dbReference>
<keyword evidence="6 14" id="KW-0863">Zinc-finger</keyword>
<keyword evidence="4" id="KW-0479">Metal-binding</keyword>
<dbReference type="Pfam" id="PF04760">
    <property type="entry name" value="IF2_N"/>
    <property type="match status" value="1"/>
</dbReference>
<evidence type="ECO:0000256" key="9">
    <source>
        <dbReference type="ARBA" id="ARBA00022946"/>
    </source>
</evidence>
<dbReference type="GO" id="GO:0003743">
    <property type="term" value="F:translation initiation factor activity"/>
    <property type="evidence" value="ECO:0007669"/>
    <property type="project" value="UniProtKB-KW"/>
</dbReference>
<feature type="compositionally biased region" description="Basic and acidic residues" evidence="15">
    <location>
        <begin position="394"/>
        <end position="428"/>
    </location>
</feature>
<evidence type="ECO:0000256" key="2">
    <source>
        <dbReference type="ARBA" id="ARBA00007733"/>
    </source>
</evidence>
<dbReference type="CDD" id="cd01887">
    <property type="entry name" value="IF2_eIF5B"/>
    <property type="match status" value="1"/>
</dbReference>
<evidence type="ECO:0000256" key="11">
    <source>
        <dbReference type="ARBA" id="ARBA00023134"/>
    </source>
</evidence>
<evidence type="ECO:0000313" key="18">
    <source>
        <dbReference type="EMBL" id="KZZ96934.1"/>
    </source>
</evidence>
<dbReference type="InterPro" id="IPR001876">
    <property type="entry name" value="Znf_RanBP2"/>
</dbReference>
<keyword evidence="5" id="KW-0547">Nucleotide-binding</keyword>
<evidence type="ECO:0000256" key="7">
    <source>
        <dbReference type="ARBA" id="ARBA00022833"/>
    </source>
</evidence>
<dbReference type="SUPFAM" id="SSF52156">
    <property type="entry name" value="Initiation factor IF2/eIF5b, domain 3"/>
    <property type="match status" value="1"/>
</dbReference>
<comment type="similarity">
    <text evidence="2">Belongs to the TRAFAC class translation factor GTPase superfamily. Classic translation factor GTPase family. IF-2 subfamily.</text>
</comment>
<keyword evidence="11" id="KW-0342">GTP-binding</keyword>
<dbReference type="PROSITE" id="PS01176">
    <property type="entry name" value="IF2"/>
    <property type="match status" value="1"/>
</dbReference>
<evidence type="ECO:0000256" key="14">
    <source>
        <dbReference type="PROSITE-ProRule" id="PRU00322"/>
    </source>
</evidence>
<keyword evidence="19" id="KW-1185">Reference proteome</keyword>
<dbReference type="PROSITE" id="PS50199">
    <property type="entry name" value="ZF_RANBP2_2"/>
    <property type="match status" value="1"/>
</dbReference>
<proteinExistence type="inferred from homology"/>
<evidence type="ECO:0000256" key="12">
    <source>
        <dbReference type="ARBA" id="ARBA00025162"/>
    </source>
</evidence>
<dbReference type="Gene3D" id="2.40.30.10">
    <property type="entry name" value="Translation factors"/>
    <property type="match status" value="2"/>
</dbReference>
<comment type="function">
    <text evidence="12">One of the essential components for the initiation of protein synthesis. Protects formylmethionyl-tRNA from spontaneous hydrolysis and promotes its binding to the 30S ribosomal subunits. Also involved in the hydrolysis of GTP during the formation of the 70S ribosomal complex.</text>
</comment>
<dbReference type="Pfam" id="PF22042">
    <property type="entry name" value="EF-G_D2"/>
    <property type="match status" value="1"/>
</dbReference>
<dbReference type="InterPro" id="IPR015760">
    <property type="entry name" value="TIF_IF2"/>
</dbReference>
<dbReference type="InterPro" id="IPR036925">
    <property type="entry name" value="TIF_IF2_dom3_sf"/>
</dbReference>
<feature type="domain" description="RanBP2-type" evidence="16">
    <location>
        <begin position="164"/>
        <end position="194"/>
    </location>
</feature>
<feature type="region of interest" description="Disordered" evidence="15">
    <location>
        <begin position="361"/>
        <end position="428"/>
    </location>
</feature>
<organism evidence="18 19">
    <name type="scientific">Ascosphaera apis ARSEF 7405</name>
    <dbReference type="NCBI Taxonomy" id="392613"/>
    <lineage>
        <taxon>Eukaryota</taxon>
        <taxon>Fungi</taxon>
        <taxon>Dikarya</taxon>
        <taxon>Ascomycota</taxon>
        <taxon>Pezizomycotina</taxon>
        <taxon>Eurotiomycetes</taxon>
        <taxon>Eurotiomycetidae</taxon>
        <taxon>Onygenales</taxon>
        <taxon>Ascosphaeraceae</taxon>
        <taxon>Ascosphaera</taxon>
    </lineage>
</organism>
<dbReference type="Pfam" id="PF11987">
    <property type="entry name" value="IF-2"/>
    <property type="match status" value="1"/>
</dbReference>
<dbReference type="FunFam" id="2.40.30.10:FF:000007">
    <property type="entry name" value="Translation initiation factor IF-2"/>
    <property type="match status" value="1"/>
</dbReference>
<evidence type="ECO:0000256" key="8">
    <source>
        <dbReference type="ARBA" id="ARBA00022917"/>
    </source>
</evidence>
<feature type="compositionally biased region" description="Polar residues" evidence="15">
    <location>
        <begin position="274"/>
        <end position="288"/>
    </location>
</feature>
<evidence type="ECO:0000256" key="5">
    <source>
        <dbReference type="ARBA" id="ARBA00022741"/>
    </source>
</evidence>
<dbReference type="InterPro" id="IPR027417">
    <property type="entry name" value="P-loop_NTPase"/>
</dbReference>
<feature type="compositionally biased region" description="Basic and acidic residues" evidence="15">
    <location>
        <begin position="85"/>
        <end position="139"/>
    </location>
</feature>
<evidence type="ECO:0000256" key="3">
    <source>
        <dbReference type="ARBA" id="ARBA00022540"/>
    </source>
</evidence>
<dbReference type="VEuPathDB" id="FungiDB:AAP_00577"/>
<dbReference type="FunFam" id="3.40.50.300:FF:000019">
    <property type="entry name" value="Translation initiation factor IF-2"/>
    <property type="match status" value="1"/>
</dbReference>
<accession>A0A168CRT1</accession>
<evidence type="ECO:0000256" key="4">
    <source>
        <dbReference type="ARBA" id="ARBA00022723"/>
    </source>
</evidence>
<reference evidence="18 19" key="1">
    <citation type="journal article" date="2016" name="Genome Biol. Evol.">
        <title>Divergent and convergent evolution of fungal pathogenicity.</title>
        <authorList>
            <person name="Shang Y."/>
            <person name="Xiao G."/>
            <person name="Zheng P."/>
            <person name="Cen K."/>
            <person name="Zhan S."/>
            <person name="Wang C."/>
        </authorList>
    </citation>
    <scope>NUCLEOTIDE SEQUENCE [LARGE SCALE GENOMIC DNA]</scope>
    <source>
        <strain evidence="18 19">ARSEF 7405</strain>
    </source>
</reference>
<keyword evidence="3 18" id="KW-0396">Initiation factor</keyword>
<dbReference type="InterPro" id="IPR000178">
    <property type="entry name" value="TF_IF2_bacterial-like"/>
</dbReference>
<dbReference type="Proteomes" id="UP000242877">
    <property type="component" value="Unassembled WGS sequence"/>
</dbReference>
<dbReference type="InterPro" id="IPR044145">
    <property type="entry name" value="IF2_II"/>
</dbReference>
<dbReference type="InterPro" id="IPR009000">
    <property type="entry name" value="Transl_B-barrel_sf"/>
</dbReference>
<feature type="region of interest" description="Disordered" evidence="15">
    <location>
        <begin position="807"/>
        <end position="834"/>
    </location>
</feature>
<feature type="compositionally biased region" description="Basic and acidic residues" evidence="15">
    <location>
        <begin position="807"/>
        <end position="816"/>
    </location>
</feature>
<dbReference type="InterPro" id="IPR053905">
    <property type="entry name" value="EF-G-like_DII"/>
</dbReference>
<dbReference type="HAMAP" id="MF_00100_B">
    <property type="entry name" value="IF_2_B"/>
    <property type="match status" value="1"/>
</dbReference>
<dbReference type="InterPro" id="IPR006847">
    <property type="entry name" value="IF2_N"/>
</dbReference>
<evidence type="ECO:0000256" key="6">
    <source>
        <dbReference type="ARBA" id="ARBA00022771"/>
    </source>
</evidence>
<dbReference type="Gene3D" id="3.40.50.300">
    <property type="entry name" value="P-loop containing nucleotide triphosphate hydrolases"/>
    <property type="match status" value="1"/>
</dbReference>
<dbReference type="NCBIfam" id="TIGR00487">
    <property type="entry name" value="IF-2"/>
    <property type="match status" value="1"/>
</dbReference>
<dbReference type="OrthoDB" id="361630at2759"/>
<dbReference type="GO" id="GO:0008270">
    <property type="term" value="F:zinc ion binding"/>
    <property type="evidence" value="ECO:0007669"/>
    <property type="project" value="UniProtKB-KW"/>
</dbReference>
<feature type="compositionally biased region" description="Polar residues" evidence="15">
    <location>
        <begin position="142"/>
        <end position="160"/>
    </location>
</feature>
<dbReference type="NCBIfam" id="TIGR00231">
    <property type="entry name" value="small_GTP"/>
    <property type="match status" value="1"/>
</dbReference>
<sequence length="1048" mass="115468">MLSRLRRRPLLRVPSNLSTLRSVHSRHTAPQLLNCTVHANNNAFAKPENLCLHNGVRGLSSSAARAAIGGGFLKRSGAPKFGNEISEKEKAENARREKEAQLKKEEEERKAIEAQKRAEEQKRKNEEAQKLLAEQRQRVEQLMQSSSAPQQTSQDTAQNRHVSRTPLGWQCPNCSFFVSSRHSVCGKCGTPKETPPATAQVQANTSSHPESSETSTQTRSTPASPASRRTFFRPQFVSKSTGPQVESPSTPNLEETNSAKDASEAQLQPKVEDGNQTVNDATTDTASPDQPHMTRGKLFGSVRVERPPEPEVTKPERKQDDVALDELGLDPLEREIAALKVADPKYAQQLAEQQDWIREKRKRTGKRGQHVVDDDLEEAEPYLTHTERRRQRKIDREYEERKRQQEKKERELQKKQREEERKRAMREADEISLRSINLPEFISVGNLANALGMRPADFVKQLEDFGFEDVSYSHVLDAETAGLIAAEYGYETHTGAARDEIEDLKPAEEPTDTAHLPTRPPVITIMGHVDHGKTTLLDWLRKSSVVSTEHGGITQHIGAFSVTMPSGKVITFLDTPGHAAFLDMRRRGAEVTDIVILVVAANDSVKPQTVEAIKHAKEAGVPMIVALNKIDLPDVNPDQVKRDLASHGVWVEDIGGDVQCVHVSGRTGQGMVELEEAAVTLSEMLDHRADRSGNVEGWLIESTTKKGGKVATVLVTRGTLRPGKIIVAGKAWARVRSLRDESGQLVKKALPGTPVEVDGWREAPMAGDQVLQADTEQRAKEVIELRQLQDENKELSEDVSAINDARKAEMERRKIEEESDEATTAAAAMEQEDKSGPKGIPFLVKADVSGSVEAIVNSISSIGNSEVYAKVLRSGVGAITTSDIAHAAAAKADIISFNMPVDPGLKRQAQLDGVRILDYNVIYEVMDEVKVRLSEHLKPNIVQRVTGEAEVGEVFIVTIKAKGGGKGKMAIAGCKITNGVIGRGNKVKVMRGKDVVYTGKITSLKNLKKDVNEMRKGGECGIGFDGFTEFKAGDQVQTYEELSEKRTL</sequence>
<dbReference type="PANTHER" id="PTHR43381:SF20">
    <property type="entry name" value="TRANSLATION INITIATION FACTOR IF-2, MITOCHONDRIAL"/>
    <property type="match status" value="1"/>
</dbReference>